<protein>
    <recommendedName>
        <fullName evidence="8">FAD/NAD(P)-binding domain-containing protein</fullName>
    </recommendedName>
</protein>
<reference evidence="6 7" key="1">
    <citation type="journal article" date="2018" name="Evol. Lett.">
        <title>Horizontal gene cluster transfer increased hallucinogenic mushroom diversity.</title>
        <authorList>
            <person name="Reynolds H.T."/>
            <person name="Vijayakumar V."/>
            <person name="Gluck-Thaler E."/>
            <person name="Korotkin H.B."/>
            <person name="Matheny P.B."/>
            <person name="Slot J.C."/>
        </authorList>
    </citation>
    <scope>NUCLEOTIDE SEQUENCE [LARGE SCALE GENOMIC DNA]</scope>
    <source>
        <strain evidence="6 7">SRW20</strain>
    </source>
</reference>
<dbReference type="InterPro" id="IPR020946">
    <property type="entry name" value="Flavin_mOase-like"/>
</dbReference>
<evidence type="ECO:0000313" key="6">
    <source>
        <dbReference type="EMBL" id="PPQ72534.1"/>
    </source>
</evidence>
<dbReference type="GO" id="GO:0004499">
    <property type="term" value="F:N,N-dimethylaniline monooxygenase activity"/>
    <property type="evidence" value="ECO:0007669"/>
    <property type="project" value="InterPro"/>
</dbReference>
<evidence type="ECO:0000256" key="4">
    <source>
        <dbReference type="ARBA" id="ARBA00023002"/>
    </source>
</evidence>
<keyword evidence="2" id="KW-0285">Flavoprotein</keyword>
<dbReference type="OrthoDB" id="74360at2759"/>
<accession>A0A409W1X3</accession>
<dbReference type="SUPFAM" id="SSF51905">
    <property type="entry name" value="FAD/NAD(P)-binding domain"/>
    <property type="match status" value="2"/>
</dbReference>
<dbReference type="InParanoid" id="A0A409W1X3"/>
<dbReference type="AlphaFoldDB" id="A0A409W1X3"/>
<evidence type="ECO:0000256" key="2">
    <source>
        <dbReference type="ARBA" id="ARBA00022630"/>
    </source>
</evidence>
<keyword evidence="5" id="KW-0472">Membrane</keyword>
<comment type="similarity">
    <text evidence="1">Belongs to the FAD-binding monooxygenase family.</text>
</comment>
<evidence type="ECO:0000256" key="5">
    <source>
        <dbReference type="SAM" id="Phobius"/>
    </source>
</evidence>
<sequence length="533" mass="59722">MNSKQGGPSVAIVGAGFGGLAAAIQLQKQGYTNFTIYEKGPDVGGTWRENIYPGATSDISIHYYSFSTDLNPDWDRTCAYQPDIFKYLQDVTRKHGFYKQIMFNTKFVSAEWNATTQKYDIVTQDMISGEQTSRTANVLISAPGPLHIPKYPDFPGFNEYKGKIVHSSKWDKDIDLRGKRVAIIGNGSSGSQITPRIAEVEGVQLTQFIRSGNWVLPNGARHINGAVKWAFRHIPLLQRAFRWSLFWFFEFVYLMIFGNNFMRGPLVKFATTILSMYAPKEYLPLLIPKFPAAMGCRRIIFEDLYLASLHKPNVSLKDGGKIAALDKDGIVMTDGEKLPFDVIIFATGFITDGFPYHLKGTNSTISEFYEKTGGPNAYLGITVTGFPNFYQVMGPNTATGYTSVVFFIETQVGYMMQLIKPVLDGKASSFEVLPEANEAYVNKVQRMFDDTVFNFCGSWYRVNGTGRNVMIFPGSAIKFWWWCRSVVWDHYKVVGPDGKQTKEFARKLSSSSGLTALTCAATVFAAVAWWTSL</sequence>
<dbReference type="InterPro" id="IPR051209">
    <property type="entry name" value="FAD-bind_Monooxygenase_sf"/>
</dbReference>
<keyword evidence="7" id="KW-1185">Reference proteome</keyword>
<evidence type="ECO:0008006" key="8">
    <source>
        <dbReference type="Google" id="ProtNLM"/>
    </source>
</evidence>
<keyword evidence="5" id="KW-0812">Transmembrane</keyword>
<feature type="transmembrane region" description="Helical" evidence="5">
    <location>
        <begin position="240"/>
        <end position="258"/>
    </location>
</feature>
<evidence type="ECO:0000256" key="3">
    <source>
        <dbReference type="ARBA" id="ARBA00022827"/>
    </source>
</evidence>
<dbReference type="PANTHER" id="PTHR42877:SF4">
    <property type="entry name" value="FAD_NAD(P)-BINDING DOMAIN-CONTAINING PROTEIN-RELATED"/>
    <property type="match status" value="1"/>
</dbReference>
<dbReference type="PANTHER" id="PTHR42877">
    <property type="entry name" value="L-ORNITHINE N(5)-MONOOXYGENASE-RELATED"/>
    <property type="match status" value="1"/>
</dbReference>
<dbReference type="Pfam" id="PF00743">
    <property type="entry name" value="FMO-like"/>
    <property type="match status" value="1"/>
</dbReference>
<dbReference type="GO" id="GO:0050661">
    <property type="term" value="F:NADP binding"/>
    <property type="evidence" value="ECO:0007669"/>
    <property type="project" value="InterPro"/>
</dbReference>
<gene>
    <name evidence="6" type="ORF">CVT26_004012</name>
</gene>
<keyword evidence="5" id="KW-1133">Transmembrane helix</keyword>
<evidence type="ECO:0000313" key="7">
    <source>
        <dbReference type="Proteomes" id="UP000284706"/>
    </source>
</evidence>
<proteinExistence type="inferred from homology"/>
<keyword evidence="3" id="KW-0274">FAD</keyword>
<dbReference type="STRING" id="231916.A0A409W1X3"/>
<feature type="transmembrane region" description="Helical" evidence="5">
    <location>
        <begin position="508"/>
        <end position="530"/>
    </location>
</feature>
<keyword evidence="4" id="KW-0560">Oxidoreductase</keyword>
<organism evidence="6 7">
    <name type="scientific">Gymnopilus dilepis</name>
    <dbReference type="NCBI Taxonomy" id="231916"/>
    <lineage>
        <taxon>Eukaryota</taxon>
        <taxon>Fungi</taxon>
        <taxon>Dikarya</taxon>
        <taxon>Basidiomycota</taxon>
        <taxon>Agaricomycotina</taxon>
        <taxon>Agaricomycetes</taxon>
        <taxon>Agaricomycetidae</taxon>
        <taxon>Agaricales</taxon>
        <taxon>Agaricineae</taxon>
        <taxon>Hymenogastraceae</taxon>
        <taxon>Gymnopilus</taxon>
    </lineage>
</organism>
<dbReference type="Proteomes" id="UP000284706">
    <property type="component" value="Unassembled WGS sequence"/>
</dbReference>
<dbReference type="GO" id="GO:0050660">
    <property type="term" value="F:flavin adenine dinucleotide binding"/>
    <property type="evidence" value="ECO:0007669"/>
    <property type="project" value="InterPro"/>
</dbReference>
<comment type="caution">
    <text evidence="6">The sequence shown here is derived from an EMBL/GenBank/DDBJ whole genome shotgun (WGS) entry which is preliminary data.</text>
</comment>
<dbReference type="PRINTS" id="PR00419">
    <property type="entry name" value="ADXRDTASE"/>
</dbReference>
<dbReference type="EMBL" id="NHYE01005452">
    <property type="protein sequence ID" value="PPQ72534.1"/>
    <property type="molecule type" value="Genomic_DNA"/>
</dbReference>
<name>A0A409W1X3_9AGAR</name>
<dbReference type="InterPro" id="IPR036188">
    <property type="entry name" value="FAD/NAD-bd_sf"/>
</dbReference>
<dbReference type="Gene3D" id="3.50.50.60">
    <property type="entry name" value="FAD/NAD(P)-binding domain"/>
    <property type="match status" value="2"/>
</dbReference>
<evidence type="ECO:0000256" key="1">
    <source>
        <dbReference type="ARBA" id="ARBA00010139"/>
    </source>
</evidence>